<comment type="caution">
    <text evidence="1">The sequence shown here is derived from an EMBL/GenBank/DDBJ whole genome shotgun (WGS) entry which is preliminary data.</text>
</comment>
<gene>
    <name evidence="1" type="ORF">IDH41_22630</name>
</gene>
<name>A0A927CRA5_9BACL</name>
<organism evidence="1 2">
    <name type="scientific">Paenibacillus arenilitoris</name>
    <dbReference type="NCBI Taxonomy" id="2772299"/>
    <lineage>
        <taxon>Bacteria</taxon>
        <taxon>Bacillati</taxon>
        <taxon>Bacillota</taxon>
        <taxon>Bacilli</taxon>
        <taxon>Bacillales</taxon>
        <taxon>Paenibacillaceae</taxon>
        <taxon>Paenibacillus</taxon>
    </lineage>
</organism>
<protein>
    <recommendedName>
        <fullName evidence="3">DUF4878 domain-containing protein</fullName>
    </recommendedName>
</protein>
<evidence type="ECO:0000313" key="2">
    <source>
        <dbReference type="Proteomes" id="UP000632125"/>
    </source>
</evidence>
<dbReference type="Proteomes" id="UP000632125">
    <property type="component" value="Unassembled WGS sequence"/>
</dbReference>
<dbReference type="RefSeq" id="WP_190865141.1">
    <property type="nucleotide sequence ID" value="NZ_JACXIY010000029.1"/>
</dbReference>
<dbReference type="EMBL" id="JACXIY010000029">
    <property type="protein sequence ID" value="MBD2871388.1"/>
    <property type="molecule type" value="Genomic_DNA"/>
</dbReference>
<keyword evidence="2" id="KW-1185">Reference proteome</keyword>
<accession>A0A927CRA5</accession>
<reference evidence="1" key="1">
    <citation type="submission" date="2020-09" db="EMBL/GenBank/DDBJ databases">
        <title>A novel bacterium of genus Paenibacillus, isolated from South China Sea.</title>
        <authorList>
            <person name="Huang H."/>
            <person name="Mo K."/>
            <person name="Hu Y."/>
        </authorList>
    </citation>
    <scope>NUCLEOTIDE SEQUENCE</scope>
    <source>
        <strain evidence="1">IB182493</strain>
    </source>
</reference>
<proteinExistence type="predicted"/>
<sequence length="138" mass="15608">MKKYLKKISLVLCLSILIGTVVLILSLNNSNVEVNTAVKETLVNFLEGVKNRDVDQVLDNIKDTTFKDQESLISFYTKDIEENRLVDYEILNVTVVDAANAEALTKVNITTMGEVTHKFILINEDGEWLVHLENKVPE</sequence>
<dbReference type="AlphaFoldDB" id="A0A927CRA5"/>
<evidence type="ECO:0008006" key="3">
    <source>
        <dbReference type="Google" id="ProtNLM"/>
    </source>
</evidence>
<evidence type="ECO:0000313" key="1">
    <source>
        <dbReference type="EMBL" id="MBD2871388.1"/>
    </source>
</evidence>